<evidence type="ECO:0000313" key="3">
    <source>
        <dbReference type="Proteomes" id="UP000053958"/>
    </source>
</evidence>
<organism evidence="2 3">
    <name type="scientific">Rasamsonia emersonii (strain ATCC 16479 / CBS 393.64 / IMI 116815)</name>
    <dbReference type="NCBI Taxonomy" id="1408163"/>
    <lineage>
        <taxon>Eukaryota</taxon>
        <taxon>Fungi</taxon>
        <taxon>Dikarya</taxon>
        <taxon>Ascomycota</taxon>
        <taxon>Pezizomycotina</taxon>
        <taxon>Eurotiomycetes</taxon>
        <taxon>Eurotiomycetidae</taxon>
        <taxon>Eurotiales</taxon>
        <taxon>Trichocomaceae</taxon>
        <taxon>Rasamsonia</taxon>
    </lineage>
</organism>
<feature type="chain" id="PRO_5002482451" evidence="1">
    <location>
        <begin position="20"/>
        <end position="113"/>
    </location>
</feature>
<dbReference type="RefSeq" id="XP_013331385.1">
    <property type="nucleotide sequence ID" value="XM_013475931.1"/>
</dbReference>
<accession>A0A0F4Z4H6</accession>
<reference evidence="2 3" key="1">
    <citation type="submission" date="2015-04" db="EMBL/GenBank/DDBJ databases">
        <authorList>
            <person name="Heijne W.H."/>
            <person name="Fedorova N.D."/>
            <person name="Nierman W.C."/>
            <person name="Vollebregt A.W."/>
            <person name="Zhao Z."/>
            <person name="Wu L."/>
            <person name="Kumar M."/>
            <person name="Stam H."/>
            <person name="van den Berg M.A."/>
            <person name="Pel H.J."/>
        </authorList>
    </citation>
    <scope>NUCLEOTIDE SEQUENCE [LARGE SCALE GENOMIC DNA]</scope>
    <source>
        <strain evidence="2 3">CBS 393.64</strain>
    </source>
</reference>
<feature type="signal peptide" evidence="1">
    <location>
        <begin position="1"/>
        <end position="19"/>
    </location>
</feature>
<dbReference type="EMBL" id="LASV01000049">
    <property type="protein sequence ID" value="KKA24773.1"/>
    <property type="molecule type" value="Genomic_DNA"/>
</dbReference>
<evidence type="ECO:0000313" key="2">
    <source>
        <dbReference type="EMBL" id="KKA24773.1"/>
    </source>
</evidence>
<dbReference type="GeneID" id="25313589"/>
<dbReference type="AlphaFoldDB" id="A0A0F4Z4H6"/>
<protein>
    <submittedName>
        <fullName evidence="2">Uncharacterized protein</fullName>
    </submittedName>
</protein>
<comment type="caution">
    <text evidence="2">The sequence shown here is derived from an EMBL/GenBank/DDBJ whole genome shotgun (WGS) entry which is preliminary data.</text>
</comment>
<proteinExistence type="predicted"/>
<keyword evidence="3" id="KW-1185">Reference proteome</keyword>
<sequence length="113" mass="12512">MLHLCILSAKSLLTPGLVAWCQSAKLQSFAGLSIAALARLRSRERSIRDHGLHTHLPDLLPVWNRSEPMSLQGGWSDLGVFHVSLGWDHMLAGFDLLWMLGDKDRERIAGISG</sequence>
<dbReference type="Proteomes" id="UP000053958">
    <property type="component" value="Unassembled WGS sequence"/>
</dbReference>
<keyword evidence="1" id="KW-0732">Signal</keyword>
<name>A0A0F4Z4H6_RASE3</name>
<evidence type="ECO:0000256" key="1">
    <source>
        <dbReference type="SAM" id="SignalP"/>
    </source>
</evidence>
<gene>
    <name evidence="2" type="ORF">T310_1238</name>
</gene>